<evidence type="ECO:0000313" key="2">
    <source>
        <dbReference type="Proteomes" id="UP000322214"/>
    </source>
</evidence>
<proteinExistence type="predicted"/>
<dbReference type="AlphaFoldDB" id="A0A5B9P708"/>
<gene>
    <name evidence="1" type="ORF">MFFC18_05710</name>
</gene>
<accession>A0A5B9P708</accession>
<dbReference type="KEGG" id="mff:MFFC18_05710"/>
<dbReference type="EMBL" id="CP042912">
    <property type="protein sequence ID" value="QEG20720.1"/>
    <property type="molecule type" value="Genomic_DNA"/>
</dbReference>
<reference evidence="1 2" key="1">
    <citation type="submission" date="2019-08" db="EMBL/GenBank/DDBJ databases">
        <title>Deep-cultivation of Planctomycetes and their phenomic and genomic characterization uncovers novel biology.</title>
        <authorList>
            <person name="Wiegand S."/>
            <person name="Jogler M."/>
            <person name="Boedeker C."/>
            <person name="Pinto D."/>
            <person name="Vollmers J."/>
            <person name="Rivas-Marin E."/>
            <person name="Kohn T."/>
            <person name="Peeters S.H."/>
            <person name="Heuer A."/>
            <person name="Rast P."/>
            <person name="Oberbeckmann S."/>
            <person name="Bunk B."/>
            <person name="Jeske O."/>
            <person name="Meyerdierks A."/>
            <person name="Storesund J.E."/>
            <person name="Kallscheuer N."/>
            <person name="Luecker S."/>
            <person name="Lage O.M."/>
            <person name="Pohl T."/>
            <person name="Merkel B.J."/>
            <person name="Hornburger P."/>
            <person name="Mueller R.-W."/>
            <person name="Bruemmer F."/>
            <person name="Labrenz M."/>
            <person name="Spormann A.M."/>
            <person name="Op den Camp H."/>
            <person name="Overmann J."/>
            <person name="Amann R."/>
            <person name="Jetten M.S.M."/>
            <person name="Mascher T."/>
            <person name="Medema M.H."/>
            <person name="Devos D.P."/>
            <person name="Kaster A.-K."/>
            <person name="Ovreas L."/>
            <person name="Rohde M."/>
            <person name="Galperin M.Y."/>
            <person name="Jogler C."/>
        </authorList>
    </citation>
    <scope>NUCLEOTIDE SEQUENCE [LARGE SCALE GENOMIC DNA]</scope>
    <source>
        <strain evidence="1 2">FC18</strain>
    </source>
</reference>
<dbReference type="STRING" id="980251.GCA_001642875_02244"/>
<keyword evidence="2" id="KW-1185">Reference proteome</keyword>
<organism evidence="1 2">
    <name type="scientific">Mariniblastus fucicola</name>
    <dbReference type="NCBI Taxonomy" id="980251"/>
    <lineage>
        <taxon>Bacteria</taxon>
        <taxon>Pseudomonadati</taxon>
        <taxon>Planctomycetota</taxon>
        <taxon>Planctomycetia</taxon>
        <taxon>Pirellulales</taxon>
        <taxon>Pirellulaceae</taxon>
        <taxon>Mariniblastus</taxon>
    </lineage>
</organism>
<protein>
    <submittedName>
        <fullName evidence="1">Uncharacterized protein</fullName>
    </submittedName>
</protein>
<dbReference type="Proteomes" id="UP000322214">
    <property type="component" value="Chromosome"/>
</dbReference>
<sequence>MPYQVEMPSVSMVTLANEIIACRPGEFCQMGPRASLASTYAAVEIPLGIW</sequence>
<evidence type="ECO:0000313" key="1">
    <source>
        <dbReference type="EMBL" id="QEG20720.1"/>
    </source>
</evidence>
<name>A0A5B9P708_9BACT</name>